<evidence type="ECO:0000256" key="4">
    <source>
        <dbReference type="SAM" id="MobiDB-lite"/>
    </source>
</evidence>
<dbReference type="RefSeq" id="XP_023579046.1">
    <property type="nucleotide sequence ID" value="XM_023723278.1"/>
</dbReference>
<feature type="region of interest" description="Disordered" evidence="4">
    <location>
        <begin position="183"/>
        <end position="235"/>
    </location>
</feature>
<feature type="domain" description="TRAFD1/XAF1 zinc finger" evidence="6">
    <location>
        <begin position="92"/>
        <end position="129"/>
    </location>
</feature>
<evidence type="ECO:0000259" key="6">
    <source>
        <dbReference type="Pfam" id="PF21366"/>
    </source>
</evidence>
<keyword evidence="7" id="KW-1185">Reference proteome</keyword>
<gene>
    <name evidence="8 9" type="primary">Xaf1</name>
</gene>
<dbReference type="AlphaFoldDB" id="A0A6P6F3R7"/>
<keyword evidence="3" id="KW-0862">Zinc</keyword>
<dbReference type="PANTHER" id="PTHR16295">
    <property type="entry name" value="TRAF-TYPE ZINC FINGER PROTEIN-RELATED"/>
    <property type="match status" value="1"/>
</dbReference>
<dbReference type="PANTHER" id="PTHR16295:SF17">
    <property type="entry name" value="XIAP-ASSOCIATED FACTOR 1"/>
    <property type="match status" value="1"/>
</dbReference>
<dbReference type="RefSeq" id="XP_023579045.1">
    <property type="nucleotide sequence ID" value="XM_023723277.1"/>
</dbReference>
<dbReference type="InterPro" id="IPR051986">
    <property type="entry name" value="Innate_Immune_Apopt_Reg"/>
</dbReference>
<feature type="compositionally biased region" description="Polar residues" evidence="4">
    <location>
        <begin position="185"/>
        <end position="195"/>
    </location>
</feature>
<dbReference type="Gene3D" id="6.10.250.1730">
    <property type="match status" value="1"/>
</dbReference>
<dbReference type="GO" id="GO:0006915">
    <property type="term" value="P:apoptotic process"/>
    <property type="evidence" value="ECO:0007669"/>
    <property type="project" value="InterPro"/>
</dbReference>
<evidence type="ECO:0000256" key="3">
    <source>
        <dbReference type="ARBA" id="ARBA00022833"/>
    </source>
</evidence>
<dbReference type="InterPro" id="IPR041386">
    <property type="entry name" value="XAF1_C"/>
</dbReference>
<sequence length="291" mass="33011">MEEDFQTCGNCKKSVPSSHFILHEAHCLRFLVPRQKKPVPGVKMQEHCEPRHLQVTCAMCQQSVQESLLELHETEECLERLVECQFCELTMHLSKLETHESHCGNQTKRCPHCDELILFWLLDEHKNVCQHKQAPPMEGKRTSDPESKIYCNYCNKIITGSKHSHYMDDCSAASEPLRKLLRSFPSRTGGNQTPTAERDVRPKTKSINGFPFLSENSTKQTPSDTDGTLDLPSKSELNPWVASPVENEATYDMLSTCSQCGILLPLPTLNQHQVKCRQFAASKGKQVRKSS</sequence>
<keyword evidence="1" id="KW-0479">Metal-binding</keyword>
<name>A0A6P6F3R7_OCTDE</name>
<dbReference type="Pfam" id="PF18608">
    <property type="entry name" value="XAF1_C"/>
    <property type="match status" value="1"/>
</dbReference>
<dbReference type="Pfam" id="PF23580">
    <property type="entry name" value="Znf_XAF1_N"/>
    <property type="match status" value="1"/>
</dbReference>
<dbReference type="Proteomes" id="UP000515203">
    <property type="component" value="Unplaced"/>
</dbReference>
<evidence type="ECO:0000259" key="5">
    <source>
        <dbReference type="Pfam" id="PF18608"/>
    </source>
</evidence>
<dbReference type="InterPro" id="IPR013083">
    <property type="entry name" value="Znf_RING/FYVE/PHD"/>
</dbReference>
<protein>
    <submittedName>
        <fullName evidence="8 9">XIAP-associated factor 1 isoform X1</fullName>
    </submittedName>
</protein>
<dbReference type="GeneID" id="101589831"/>
<accession>A0A6P6F3R7</accession>
<evidence type="ECO:0000256" key="1">
    <source>
        <dbReference type="ARBA" id="ARBA00022723"/>
    </source>
</evidence>
<evidence type="ECO:0000313" key="7">
    <source>
        <dbReference type="Proteomes" id="UP000515203"/>
    </source>
</evidence>
<dbReference type="CTD" id="54739"/>
<dbReference type="GO" id="GO:0005739">
    <property type="term" value="C:mitochondrion"/>
    <property type="evidence" value="ECO:0007669"/>
    <property type="project" value="TreeGrafter"/>
</dbReference>
<keyword evidence="2" id="KW-0863">Zinc-finger</keyword>
<dbReference type="InterPro" id="IPR049439">
    <property type="entry name" value="TRAFD1-XIAF1_Znf"/>
</dbReference>
<feature type="domain" description="XIAP-associated factor 1 C-terminal" evidence="5">
    <location>
        <begin position="239"/>
        <end position="291"/>
    </location>
</feature>
<feature type="compositionally biased region" description="Polar residues" evidence="4">
    <location>
        <begin position="214"/>
        <end position="226"/>
    </location>
</feature>
<reference evidence="8 9" key="1">
    <citation type="submission" date="2025-04" db="UniProtKB">
        <authorList>
            <consortium name="RefSeq"/>
        </authorList>
    </citation>
    <scope>IDENTIFICATION</scope>
</reference>
<organism evidence="7 9">
    <name type="scientific">Octodon degus</name>
    <name type="common">Degu</name>
    <name type="synonym">Sciurus degus</name>
    <dbReference type="NCBI Taxonomy" id="10160"/>
    <lineage>
        <taxon>Eukaryota</taxon>
        <taxon>Metazoa</taxon>
        <taxon>Chordata</taxon>
        <taxon>Craniata</taxon>
        <taxon>Vertebrata</taxon>
        <taxon>Euteleostomi</taxon>
        <taxon>Mammalia</taxon>
        <taxon>Eutheria</taxon>
        <taxon>Euarchontoglires</taxon>
        <taxon>Glires</taxon>
        <taxon>Rodentia</taxon>
        <taxon>Hystricomorpha</taxon>
        <taxon>Octodontidae</taxon>
        <taxon>Octodon</taxon>
    </lineage>
</organism>
<evidence type="ECO:0000313" key="8">
    <source>
        <dbReference type="RefSeq" id="XP_023579045.1"/>
    </source>
</evidence>
<dbReference type="InterPro" id="IPR031220">
    <property type="entry name" value="XAF1_C_sf"/>
</dbReference>
<dbReference type="Pfam" id="PF21366">
    <property type="entry name" value="TRAFD1-XIAF1_ZnF"/>
    <property type="match status" value="1"/>
</dbReference>
<evidence type="ECO:0000256" key="2">
    <source>
        <dbReference type="ARBA" id="ARBA00022771"/>
    </source>
</evidence>
<evidence type="ECO:0000313" key="9">
    <source>
        <dbReference type="RefSeq" id="XP_023579046.1"/>
    </source>
</evidence>
<dbReference type="Gene3D" id="3.30.40.10">
    <property type="entry name" value="Zinc/RING finger domain, C3HC4 (zinc finger)"/>
    <property type="match status" value="1"/>
</dbReference>
<dbReference type="GO" id="GO:0008270">
    <property type="term" value="F:zinc ion binding"/>
    <property type="evidence" value="ECO:0007669"/>
    <property type="project" value="UniProtKB-KW"/>
</dbReference>
<proteinExistence type="predicted"/>